<reference evidence="2 3" key="1">
    <citation type="submission" date="2019-11" db="EMBL/GenBank/DDBJ databases">
        <title>Comparative genomics of hydrocarbon-degrading Desulfosarcina strains.</title>
        <authorList>
            <person name="Watanabe M."/>
            <person name="Kojima H."/>
            <person name="Fukui M."/>
        </authorList>
    </citation>
    <scope>NUCLEOTIDE SEQUENCE [LARGE SCALE GENOMIC DNA]</scope>
    <source>
        <strain evidence="3">oXyS1</strain>
    </source>
</reference>
<gene>
    <name evidence="2" type="ORF">DSCOOX_07070</name>
</gene>
<evidence type="ECO:0000256" key="1">
    <source>
        <dbReference type="SAM" id="SignalP"/>
    </source>
</evidence>
<keyword evidence="1" id="KW-0732">Signal</keyword>
<evidence type="ECO:0000313" key="3">
    <source>
        <dbReference type="Proteomes" id="UP000422108"/>
    </source>
</evidence>
<feature type="signal peptide" evidence="1">
    <location>
        <begin position="1"/>
        <end position="29"/>
    </location>
</feature>
<keyword evidence="3" id="KW-1185">Reference proteome</keyword>
<dbReference type="AlphaFoldDB" id="A0A5K8A4Y5"/>
<sequence>MHIKAMKLSNALLSMVFCAFICLPETTVATDSAVDLVNSAIDRAKQYQEQIALPEQTNREGESAAGKAFEKFQSQAFQDKIAAEKERIENTLFRPFSSQPSAAATDGKICPDGWPATERLILFISSSMPLSVLRTYVKNIDTLDDPNVVMVLKGFVSGMQTVRPTLDFLEQLMVRERNCRLSEGKPCDVYDANIQIDPLLFSQFGIQQVPAVAYVRNVKMIDARQSMALEGNLSQEIDAVVVYGDASLEYSLERIFDETGSPRIKKAVQTLRGDFYAQ</sequence>
<dbReference type="Proteomes" id="UP000422108">
    <property type="component" value="Chromosome"/>
</dbReference>
<organism evidence="2 3">
    <name type="scientific">Desulfosarcina ovata subsp. ovata</name>
    <dbReference type="NCBI Taxonomy" id="2752305"/>
    <lineage>
        <taxon>Bacteria</taxon>
        <taxon>Pseudomonadati</taxon>
        <taxon>Thermodesulfobacteriota</taxon>
        <taxon>Desulfobacteria</taxon>
        <taxon>Desulfobacterales</taxon>
        <taxon>Desulfosarcinaceae</taxon>
        <taxon>Desulfosarcina</taxon>
    </lineage>
</organism>
<accession>A0A5K8A4Y5</accession>
<evidence type="ECO:0000313" key="2">
    <source>
        <dbReference type="EMBL" id="BBO87527.1"/>
    </source>
</evidence>
<name>A0A5K8A4Y5_9BACT</name>
<feature type="chain" id="PRO_5024284513" evidence="1">
    <location>
        <begin position="30"/>
        <end position="278"/>
    </location>
</feature>
<dbReference type="InterPro" id="IPR019106">
    <property type="entry name" value="T4SS_TrbC"/>
</dbReference>
<dbReference type="Pfam" id="PF09673">
    <property type="entry name" value="TrbC_Ftype"/>
    <property type="match status" value="1"/>
</dbReference>
<proteinExistence type="predicted"/>
<protein>
    <submittedName>
        <fullName evidence="2">Sex pilus assembly and mating pair formation protein TrbC</fullName>
    </submittedName>
</protein>
<dbReference type="EMBL" id="AP021879">
    <property type="protein sequence ID" value="BBO87527.1"/>
    <property type="molecule type" value="Genomic_DNA"/>
</dbReference>